<reference evidence="3 4" key="1">
    <citation type="journal article" date="2016" name="Nat. Commun.">
        <title>Thousands of microbial genomes shed light on interconnected biogeochemical processes in an aquifer system.</title>
        <authorList>
            <person name="Anantharaman K."/>
            <person name="Brown C.T."/>
            <person name="Hug L.A."/>
            <person name="Sharon I."/>
            <person name="Castelle C.J."/>
            <person name="Probst A.J."/>
            <person name="Thomas B.C."/>
            <person name="Singh A."/>
            <person name="Wilkins M.J."/>
            <person name="Karaoz U."/>
            <person name="Brodie E.L."/>
            <person name="Williams K.H."/>
            <person name="Hubbard S.S."/>
            <person name="Banfield J.F."/>
        </authorList>
    </citation>
    <scope>NUCLEOTIDE SEQUENCE [LARGE SCALE GENOMIC DNA]</scope>
</reference>
<evidence type="ECO:0000313" key="4">
    <source>
        <dbReference type="Proteomes" id="UP000176725"/>
    </source>
</evidence>
<comment type="caution">
    <text evidence="3">The sequence shown here is derived from an EMBL/GenBank/DDBJ whole genome shotgun (WGS) entry which is preliminary data.</text>
</comment>
<proteinExistence type="predicted"/>
<keyword evidence="2" id="KW-0472">Membrane</keyword>
<dbReference type="EMBL" id="MGHH01000007">
    <property type="protein sequence ID" value="OGM64986.1"/>
    <property type="molecule type" value="Genomic_DNA"/>
</dbReference>
<keyword evidence="2" id="KW-1133">Transmembrane helix</keyword>
<keyword evidence="2" id="KW-0812">Transmembrane</keyword>
<keyword evidence="1" id="KW-0175">Coiled coil</keyword>
<protein>
    <submittedName>
        <fullName evidence="3">Uncharacterized protein</fullName>
    </submittedName>
</protein>
<sequence>MEQQLSNSQIDTQPEQVVKKSPKLWIIIIVFSIFLIVAIAVGAYFYQQSNKRSEEISSISESLEQKNQEISETKAEQERLSEEISSLESQISEYIKKINELENPPYFTNYLPVKFVFDKSQKMGQSFHQEENKRISSIQFKGSFGIGNSLILNIYELNDPKTVELTNMLAAGKFPAADIAKESLFIFPLDRSVQLMGGKDYFITVESEDTLTQAGLAFAEQNIVDDGKMFVFTRTIGGNGEIIDSNHSWQPRNNYDVIFELK</sequence>
<gene>
    <name evidence="3" type="ORF">A2893_05010</name>
</gene>
<evidence type="ECO:0000256" key="2">
    <source>
        <dbReference type="SAM" id="Phobius"/>
    </source>
</evidence>
<name>A0A1F8BLP5_9BACT</name>
<accession>A0A1F8BLP5</accession>
<feature type="coiled-coil region" evidence="1">
    <location>
        <begin position="56"/>
        <end position="104"/>
    </location>
</feature>
<organism evidence="3 4">
    <name type="scientific">Candidatus Woesebacteria bacterium RIFCSPLOWO2_01_FULL_39_25</name>
    <dbReference type="NCBI Taxonomy" id="1802521"/>
    <lineage>
        <taxon>Bacteria</taxon>
        <taxon>Candidatus Woeseibacteriota</taxon>
    </lineage>
</organism>
<evidence type="ECO:0000256" key="1">
    <source>
        <dbReference type="SAM" id="Coils"/>
    </source>
</evidence>
<evidence type="ECO:0000313" key="3">
    <source>
        <dbReference type="EMBL" id="OGM64986.1"/>
    </source>
</evidence>
<dbReference type="STRING" id="1802521.A2893_05010"/>
<dbReference type="AlphaFoldDB" id="A0A1F8BLP5"/>
<dbReference type="Proteomes" id="UP000176725">
    <property type="component" value="Unassembled WGS sequence"/>
</dbReference>
<feature type="transmembrane region" description="Helical" evidence="2">
    <location>
        <begin position="24"/>
        <end position="46"/>
    </location>
</feature>